<evidence type="ECO:0000313" key="3">
    <source>
        <dbReference type="Proteomes" id="UP000663181"/>
    </source>
</evidence>
<evidence type="ECO:0000313" key="2">
    <source>
        <dbReference type="EMBL" id="QRN55901.1"/>
    </source>
</evidence>
<dbReference type="InterPro" id="IPR045584">
    <property type="entry name" value="Pilin-like"/>
</dbReference>
<dbReference type="Gene3D" id="3.30.700.10">
    <property type="entry name" value="Glycoprotein, Type 4 Pilin"/>
    <property type="match status" value="1"/>
</dbReference>
<gene>
    <name evidence="2" type="ORF">ISN74_12030</name>
</gene>
<accession>A0ABX7GZG4</accession>
<keyword evidence="1" id="KW-0472">Membrane</keyword>
<protein>
    <submittedName>
        <fullName evidence="2">Type IV pilin protein</fullName>
    </submittedName>
</protein>
<evidence type="ECO:0000256" key="1">
    <source>
        <dbReference type="SAM" id="Phobius"/>
    </source>
</evidence>
<dbReference type="NCBIfam" id="TIGR02532">
    <property type="entry name" value="IV_pilin_GFxxxE"/>
    <property type="match status" value="1"/>
</dbReference>
<feature type="transmembrane region" description="Helical" evidence="1">
    <location>
        <begin position="12"/>
        <end position="30"/>
    </location>
</feature>
<dbReference type="SUPFAM" id="SSF54523">
    <property type="entry name" value="Pili subunits"/>
    <property type="match status" value="1"/>
</dbReference>
<dbReference type="EMBL" id="CP064030">
    <property type="protein sequence ID" value="QRN55901.1"/>
    <property type="molecule type" value="Genomic_DNA"/>
</dbReference>
<dbReference type="Pfam" id="PF16732">
    <property type="entry name" value="ComP_DUS"/>
    <property type="match status" value="1"/>
</dbReference>
<organism evidence="2 3">
    <name type="scientific">Dyella caseinilytica</name>
    <dbReference type="NCBI Taxonomy" id="1849581"/>
    <lineage>
        <taxon>Bacteria</taxon>
        <taxon>Pseudomonadati</taxon>
        <taxon>Pseudomonadota</taxon>
        <taxon>Gammaproteobacteria</taxon>
        <taxon>Lysobacterales</taxon>
        <taxon>Rhodanobacteraceae</taxon>
        <taxon>Dyella</taxon>
    </lineage>
</organism>
<keyword evidence="1" id="KW-0812">Transmembrane</keyword>
<reference evidence="2 3" key="1">
    <citation type="submission" date="2020-10" db="EMBL/GenBank/DDBJ databases">
        <title>Phylogeny of dyella-like bacteria.</title>
        <authorList>
            <person name="Fu J."/>
        </authorList>
    </citation>
    <scope>NUCLEOTIDE SEQUENCE [LARGE SCALE GENOMIC DNA]</scope>
    <source>
        <strain evidence="2 3">DHOB09</strain>
    </source>
</reference>
<sequence>MDRSRGFTLPEMIMVAAIAAVLAAMAITNYSRYVFRAHRADAHQALMAIANGEERWYATYNRYTDDLAQFGFADPAISPHGYYELVLEVDGDTAQSFTAVALPIRTQAKDLCGNLSIDSRGAKTPARDDVQANANGKCW</sequence>
<proteinExistence type="predicted"/>
<dbReference type="PROSITE" id="PS00409">
    <property type="entry name" value="PROKAR_NTER_METHYL"/>
    <property type="match status" value="1"/>
</dbReference>
<dbReference type="Proteomes" id="UP000663181">
    <property type="component" value="Chromosome"/>
</dbReference>
<dbReference type="Pfam" id="PF07963">
    <property type="entry name" value="N_methyl"/>
    <property type="match status" value="1"/>
</dbReference>
<keyword evidence="1" id="KW-1133">Transmembrane helix</keyword>
<dbReference type="RefSeq" id="WP_188801218.1">
    <property type="nucleotide sequence ID" value="NZ_BMIZ01000003.1"/>
</dbReference>
<name>A0ABX7GZG4_9GAMM</name>
<dbReference type="InterPro" id="IPR012902">
    <property type="entry name" value="N_methyl_site"/>
</dbReference>
<dbReference type="InterPro" id="IPR031982">
    <property type="entry name" value="PilE-like"/>
</dbReference>
<keyword evidence="3" id="KW-1185">Reference proteome</keyword>